<sequence>MLLDVLAIVVCVAAACWLVTTAPR</sequence>
<keyword evidence="3" id="KW-1185">Reference proteome</keyword>
<keyword evidence="1" id="KW-1133">Transmembrane helix</keyword>
<dbReference type="RefSeq" id="YP_010652577.1">
    <property type="nucleotide sequence ID" value="NC_070787.1"/>
</dbReference>
<name>A0A7G8LLG4_9CAUD</name>
<proteinExistence type="predicted"/>
<keyword evidence="1" id="KW-0812">Transmembrane</keyword>
<dbReference type="GeneID" id="77928400"/>
<dbReference type="EMBL" id="MT723938">
    <property type="protein sequence ID" value="QNJ58086.1"/>
    <property type="molecule type" value="Genomic_DNA"/>
</dbReference>
<organism evidence="2 3">
    <name type="scientific">Gordonia phage Bunnybear</name>
    <dbReference type="NCBI Taxonomy" id="2762398"/>
    <lineage>
        <taxon>Viruses</taxon>
        <taxon>Duplodnaviria</taxon>
        <taxon>Heunggongvirae</taxon>
        <taxon>Uroviricota</taxon>
        <taxon>Caudoviricetes</taxon>
        <taxon>Nymbaxtervirinae</taxon>
        <taxon>Nymphadoravirus</taxon>
        <taxon>Nymphadoravirus bunnybear</taxon>
    </lineage>
</organism>
<protein>
    <submittedName>
        <fullName evidence="2">Membrane protein</fullName>
    </submittedName>
</protein>
<dbReference type="Proteomes" id="UP000515907">
    <property type="component" value="Segment"/>
</dbReference>
<feature type="transmembrane region" description="Helical" evidence="1">
    <location>
        <begin position="6"/>
        <end position="23"/>
    </location>
</feature>
<accession>A0A7G8LLG4</accession>
<evidence type="ECO:0000313" key="2">
    <source>
        <dbReference type="EMBL" id="QNJ58086.1"/>
    </source>
</evidence>
<dbReference type="KEGG" id="vg:77928400"/>
<evidence type="ECO:0000313" key="3">
    <source>
        <dbReference type="Proteomes" id="UP000515907"/>
    </source>
</evidence>
<evidence type="ECO:0000256" key="1">
    <source>
        <dbReference type="SAM" id="Phobius"/>
    </source>
</evidence>
<gene>
    <name evidence="2" type="primary">30</name>
    <name evidence="2" type="ORF">SEA_BUNNYBEAR_30</name>
</gene>
<reference evidence="2 3" key="1">
    <citation type="submission" date="2020-07" db="EMBL/GenBank/DDBJ databases">
        <authorList>
            <person name="Bortz R.L."/>
            <person name="Anton Mahfoud A."/>
            <person name="Chodavarapu S."/>
            <person name="Choudhry I."/>
            <person name="Gan A.J."/>
            <person name="Gay E.L."/>
            <person name="Gonzales G.R."/>
            <person name="Hicks J.N."/>
            <person name="Jones A."/>
            <person name="Kistler A."/>
            <person name="Lee G.D."/>
            <person name="Lynch M.R."/>
            <person name="Mandava A."/>
            <person name="Manivannan M."/>
            <person name="Paterson C.E."/>
            <person name="Pepsin N."/>
            <person name="Perry J.M."/>
            <person name="Reddy A."/>
            <person name="Riley H.L."/>
            <person name="Schmersal J.N."/>
            <person name="Sequeira A."/>
            <person name="Butela K.A."/>
            <person name="Garlena R.A."/>
            <person name="Russell D.A."/>
            <person name="Pope W.H."/>
            <person name="Jacobs-Sera D."/>
            <person name="Hatfull G.F."/>
        </authorList>
    </citation>
    <scope>NUCLEOTIDE SEQUENCE [LARGE SCALE GENOMIC DNA]</scope>
</reference>
<keyword evidence="1" id="KW-0472">Membrane</keyword>